<reference evidence="3 4" key="1">
    <citation type="journal article" date="2014" name="Nat. Commun.">
        <title>Klebsormidium flaccidum genome reveals primary factors for plant terrestrial adaptation.</title>
        <authorList>
            <person name="Hori K."/>
            <person name="Maruyama F."/>
            <person name="Fujisawa T."/>
            <person name="Togashi T."/>
            <person name="Yamamoto N."/>
            <person name="Seo M."/>
            <person name="Sato S."/>
            <person name="Yamada T."/>
            <person name="Mori H."/>
            <person name="Tajima N."/>
            <person name="Moriyama T."/>
            <person name="Ikeuchi M."/>
            <person name="Watanabe M."/>
            <person name="Wada H."/>
            <person name="Kobayashi K."/>
            <person name="Saito M."/>
            <person name="Masuda T."/>
            <person name="Sasaki-Sekimoto Y."/>
            <person name="Mashiguchi K."/>
            <person name="Awai K."/>
            <person name="Shimojima M."/>
            <person name="Masuda S."/>
            <person name="Iwai M."/>
            <person name="Nobusawa T."/>
            <person name="Narise T."/>
            <person name="Kondo S."/>
            <person name="Saito H."/>
            <person name="Sato R."/>
            <person name="Murakawa M."/>
            <person name="Ihara Y."/>
            <person name="Oshima-Yamada Y."/>
            <person name="Ohtaka K."/>
            <person name="Satoh M."/>
            <person name="Sonobe K."/>
            <person name="Ishii M."/>
            <person name="Ohtani R."/>
            <person name="Kanamori-Sato M."/>
            <person name="Honoki R."/>
            <person name="Miyazaki D."/>
            <person name="Mochizuki H."/>
            <person name="Umetsu J."/>
            <person name="Higashi K."/>
            <person name="Shibata D."/>
            <person name="Kamiya Y."/>
            <person name="Sato N."/>
            <person name="Nakamura Y."/>
            <person name="Tabata S."/>
            <person name="Ida S."/>
            <person name="Kurokawa K."/>
            <person name="Ohta H."/>
        </authorList>
    </citation>
    <scope>NUCLEOTIDE SEQUENCE [LARGE SCALE GENOMIC DNA]</scope>
    <source>
        <strain evidence="3 4">NIES-2285</strain>
    </source>
</reference>
<feature type="region of interest" description="Disordered" evidence="1">
    <location>
        <begin position="1"/>
        <end position="91"/>
    </location>
</feature>
<gene>
    <name evidence="3" type="ORF">KFL_007720010</name>
</gene>
<protein>
    <recommendedName>
        <fullName evidence="2">ARC105/Med15 mediator subunit C-terminal domain-containing protein</fullName>
    </recommendedName>
</protein>
<proteinExistence type="predicted"/>
<keyword evidence="4" id="KW-1185">Reference proteome</keyword>
<accession>A0A1Y1IT50</accession>
<dbReference type="AlphaFoldDB" id="A0A1Y1IT50"/>
<evidence type="ECO:0000259" key="2">
    <source>
        <dbReference type="Pfam" id="PF21539"/>
    </source>
</evidence>
<dbReference type="PANTHER" id="PTHR33137">
    <property type="entry name" value="MEDIATOR OF RNA POLYMERASE II TRANSCRIPTION SUBUNIT 15A-RELATED"/>
    <property type="match status" value="1"/>
</dbReference>
<evidence type="ECO:0000313" key="4">
    <source>
        <dbReference type="Proteomes" id="UP000054558"/>
    </source>
</evidence>
<organism evidence="3 4">
    <name type="scientific">Klebsormidium nitens</name>
    <name type="common">Green alga</name>
    <name type="synonym">Ulothrix nitens</name>
    <dbReference type="NCBI Taxonomy" id="105231"/>
    <lineage>
        <taxon>Eukaryota</taxon>
        <taxon>Viridiplantae</taxon>
        <taxon>Streptophyta</taxon>
        <taxon>Klebsormidiophyceae</taxon>
        <taxon>Klebsormidiales</taxon>
        <taxon>Klebsormidiaceae</taxon>
        <taxon>Klebsormidium</taxon>
    </lineage>
</organism>
<dbReference type="Pfam" id="PF21539">
    <property type="entry name" value="Med15_C"/>
    <property type="match status" value="1"/>
</dbReference>
<feature type="compositionally biased region" description="Polar residues" evidence="1">
    <location>
        <begin position="39"/>
        <end position="51"/>
    </location>
</feature>
<evidence type="ECO:0000256" key="1">
    <source>
        <dbReference type="SAM" id="MobiDB-lite"/>
    </source>
</evidence>
<feature type="non-terminal residue" evidence="3">
    <location>
        <position position="1"/>
    </location>
</feature>
<sequence>AFRAPSPVEAYKPFSPDNFKAPTPPFQSALPPAAPGKQMSASGGSVLTSPGGSVAGPTSPRFTGSDGKPPLPGGPKLNNQGSSKGAAASPAIADVDDEDLPIAALRGQVSSPPAASVKDNPLKALAKKVWLLSQSSQSQSTLDQAASDIDQLVQLTNQYALVPRGTDSKSAKPENLVANTRARLAAKPGVVAGAKRARGKQSVLSIGIDGSDFDAGSSVSDAHSCVDFEHSGDEAGSLGAKRARFGAQSALEGEVEDVNRFLVDTRVEISVDGTREAQAEGRKGTAVLCTYNGGSVSPSALRLLVPPSYPTVSPSVWHDYSAPGFSLPFATAARENFSTAVRRLGGGAVSVGAMARCWDQSVREAIADVALSQGGGCFSNTVGVWMHCA</sequence>
<dbReference type="GO" id="GO:0031490">
    <property type="term" value="F:chromatin DNA binding"/>
    <property type="evidence" value="ECO:0007669"/>
    <property type="project" value="InterPro"/>
</dbReference>
<feature type="domain" description="ARC105/Med15 mediator subunit C-terminal" evidence="2">
    <location>
        <begin position="251"/>
        <end position="364"/>
    </location>
</feature>
<dbReference type="InterPro" id="IPR044661">
    <property type="entry name" value="MED15a/b/c-like"/>
</dbReference>
<dbReference type="PANTHER" id="PTHR33137:SF4">
    <property type="entry name" value="MEDIATOR OF RNA POLYMERASE II TRANSCRIPTION SUBUNIT 15A-RELATED"/>
    <property type="match status" value="1"/>
</dbReference>
<dbReference type="GO" id="GO:0003713">
    <property type="term" value="F:transcription coactivator activity"/>
    <property type="evidence" value="ECO:0007669"/>
    <property type="project" value="InterPro"/>
</dbReference>
<name>A0A1Y1IT50_KLENI</name>
<evidence type="ECO:0000313" key="3">
    <source>
        <dbReference type="EMBL" id="GAQ91358.1"/>
    </source>
</evidence>
<dbReference type="InterPro" id="IPR048386">
    <property type="entry name" value="Med15_C"/>
</dbReference>
<dbReference type="EMBL" id="DF237721">
    <property type="protein sequence ID" value="GAQ91358.1"/>
    <property type="molecule type" value="Genomic_DNA"/>
</dbReference>
<dbReference type="Proteomes" id="UP000054558">
    <property type="component" value="Unassembled WGS sequence"/>
</dbReference>